<dbReference type="SUPFAM" id="SSF54928">
    <property type="entry name" value="RNA-binding domain, RBD"/>
    <property type="match status" value="2"/>
</dbReference>
<feature type="region of interest" description="Disordered" evidence="3">
    <location>
        <begin position="617"/>
        <end position="644"/>
    </location>
</feature>
<feature type="region of interest" description="Disordered" evidence="3">
    <location>
        <begin position="155"/>
        <end position="176"/>
    </location>
</feature>
<dbReference type="InterPro" id="IPR000504">
    <property type="entry name" value="RRM_dom"/>
</dbReference>
<reference evidence="5 6" key="1">
    <citation type="submission" date="2019-02" db="EMBL/GenBank/DDBJ databases">
        <title>Genome sequencing of the rare red list fungi Bondarzewia mesenterica.</title>
        <authorList>
            <person name="Buettner E."/>
            <person name="Kellner H."/>
        </authorList>
    </citation>
    <scope>NUCLEOTIDE SEQUENCE [LARGE SCALE GENOMIC DNA]</scope>
    <source>
        <strain evidence="5 6">DSM 108281</strain>
    </source>
</reference>
<feature type="region of interest" description="Disordered" evidence="3">
    <location>
        <begin position="578"/>
        <end position="603"/>
    </location>
</feature>
<feature type="compositionally biased region" description="Low complexity" evidence="3">
    <location>
        <begin position="91"/>
        <end position="102"/>
    </location>
</feature>
<dbReference type="GO" id="GO:0003723">
    <property type="term" value="F:RNA binding"/>
    <property type="evidence" value="ECO:0007669"/>
    <property type="project" value="UniProtKB-UniRule"/>
</dbReference>
<evidence type="ECO:0000256" key="1">
    <source>
        <dbReference type="ARBA" id="ARBA00022884"/>
    </source>
</evidence>
<evidence type="ECO:0000256" key="2">
    <source>
        <dbReference type="PROSITE-ProRule" id="PRU00176"/>
    </source>
</evidence>
<feature type="compositionally biased region" description="Polar residues" evidence="3">
    <location>
        <begin position="31"/>
        <end position="48"/>
    </location>
</feature>
<feature type="region of interest" description="Disordered" evidence="3">
    <location>
        <begin position="423"/>
        <end position="525"/>
    </location>
</feature>
<evidence type="ECO:0000256" key="3">
    <source>
        <dbReference type="SAM" id="MobiDB-lite"/>
    </source>
</evidence>
<dbReference type="InterPro" id="IPR007201">
    <property type="entry name" value="Mei2-like_Rrm_C"/>
</dbReference>
<feature type="compositionally biased region" description="Basic and acidic residues" evidence="3">
    <location>
        <begin position="483"/>
        <end position="501"/>
    </location>
</feature>
<sequence>MHAFRKHGYEPTLPRIHSSPSLPNLRYPPLNQKNSCESPSQLTHSPSQRVLLGSLDLADSKVHEMPSSQGLSSLQRSPCRPPLPLTPPLTPSSSLNESLSQSGQPNTPTDADTSPTVATRWLRQPVVYLKSQDMQGYGEGRGVVSLDEPRGLELDLTPTEGDFASRPNLEERSLERDERSLLDSYSDNAAQPSRLLLVSNVPQDVSHESVKDVFSMYGDLQGIWAGKLQSHGVVMLAFYDLRHSQTAKRMMDSRDVKMVVDQIEQTIRLRSNFVFLSQVKKLIGNSSRVSEFERGAAFGIRINDRVTDPTVVQSVLGSFGQLRAFDGYHDGKSSTPSQYYVEYCDVREAAIALRDLQNKPSPLNLQFEIFSLSSISDSQNQTFSSSMVRSPASTYALDSDCHAVPFPPASPARADFLTFPTLNKETISRPRPRSASADAGDGVKAFRLEDRHRERLVDTSPEQPRRRSQHDVFDVAAATPSRQTHERSRSASHDARERRLYEPSSTPSSYPLHHPDPSTPAYYIPGPRVYSNDRDSAYMNPRYVQQSTSFPGAYGHPYGPDYIPIGPPAHPQTQTQYFIPPSPSRPQAARRGGHRERYSSPSPVHAASYLHSYTSASTRTTPLHSSRVSTSASGQSQDRSTNQIDLERIEAGLDTRTTVMIKNIPNRMSDTDLVTFIGDVCPRRIDFFYLRMDFQNGCNVGYAFVNFITVKDLLAFAQARLGTRWNMYSSEKVLQMSYANYQGKEALVEKFKNSGIMDEREAWRPKIFYSDGPRQGYPEQFPPPTHQRRKERSAHNRGALFVPGMLR</sequence>
<dbReference type="Pfam" id="PF00076">
    <property type="entry name" value="RRM_1"/>
    <property type="match status" value="1"/>
</dbReference>
<comment type="caution">
    <text evidence="5">The sequence shown here is derived from an EMBL/GenBank/DDBJ whole genome shotgun (WGS) entry which is preliminary data.</text>
</comment>
<feature type="compositionally biased region" description="Pro residues" evidence="3">
    <location>
        <begin position="79"/>
        <end position="90"/>
    </location>
</feature>
<dbReference type="AlphaFoldDB" id="A0A4S4L3E3"/>
<feature type="compositionally biased region" description="Polar residues" evidence="3">
    <location>
        <begin position="66"/>
        <end position="76"/>
    </location>
</feature>
<evidence type="ECO:0000313" key="5">
    <source>
        <dbReference type="EMBL" id="THH05892.1"/>
    </source>
</evidence>
<feature type="compositionally biased region" description="Basic and acidic residues" evidence="3">
    <location>
        <begin position="444"/>
        <end position="473"/>
    </location>
</feature>
<dbReference type="EMBL" id="SGPL01000945">
    <property type="protein sequence ID" value="THH05892.1"/>
    <property type="molecule type" value="Genomic_DNA"/>
</dbReference>
<accession>A0A4S4L3E3</accession>
<dbReference type="Gene3D" id="3.30.70.330">
    <property type="match status" value="2"/>
</dbReference>
<keyword evidence="1 2" id="KW-0694">RNA-binding</keyword>
<feature type="domain" description="RRM" evidence="4">
    <location>
        <begin position="194"/>
        <end position="265"/>
    </location>
</feature>
<protein>
    <recommendedName>
        <fullName evidence="4">RRM domain-containing protein</fullName>
    </recommendedName>
</protein>
<evidence type="ECO:0000313" key="6">
    <source>
        <dbReference type="Proteomes" id="UP000310158"/>
    </source>
</evidence>
<organism evidence="5 6">
    <name type="scientific">Bondarzewia mesenterica</name>
    <dbReference type="NCBI Taxonomy" id="1095465"/>
    <lineage>
        <taxon>Eukaryota</taxon>
        <taxon>Fungi</taxon>
        <taxon>Dikarya</taxon>
        <taxon>Basidiomycota</taxon>
        <taxon>Agaricomycotina</taxon>
        <taxon>Agaricomycetes</taxon>
        <taxon>Russulales</taxon>
        <taxon>Bondarzewiaceae</taxon>
        <taxon>Bondarzewia</taxon>
    </lineage>
</organism>
<dbReference type="InterPro" id="IPR035979">
    <property type="entry name" value="RBD_domain_sf"/>
</dbReference>
<dbReference type="InterPro" id="IPR012677">
    <property type="entry name" value="Nucleotide-bd_a/b_plait_sf"/>
</dbReference>
<proteinExistence type="predicted"/>
<name>A0A4S4L3E3_9AGAM</name>
<feature type="compositionally biased region" description="Polar residues" evidence="3">
    <location>
        <begin position="103"/>
        <end position="115"/>
    </location>
</feature>
<feature type="region of interest" description="Disordered" evidence="3">
    <location>
        <begin position="770"/>
        <end position="794"/>
    </location>
</feature>
<dbReference type="PANTHER" id="PTHR23189">
    <property type="entry name" value="RNA RECOGNITION MOTIF-CONTAINING"/>
    <property type="match status" value="1"/>
</dbReference>
<gene>
    <name evidence="5" type="ORF">EW146_g9778</name>
</gene>
<feature type="region of interest" description="Disordered" evidence="3">
    <location>
        <begin position="63"/>
        <end position="115"/>
    </location>
</feature>
<dbReference type="Pfam" id="PF04059">
    <property type="entry name" value="RRM_2"/>
    <property type="match status" value="1"/>
</dbReference>
<dbReference type="Proteomes" id="UP000310158">
    <property type="component" value="Unassembled WGS sequence"/>
</dbReference>
<keyword evidence="6" id="KW-1185">Reference proteome</keyword>
<dbReference type="OrthoDB" id="417481at2759"/>
<feature type="region of interest" description="Disordered" evidence="3">
    <location>
        <begin position="1"/>
        <end position="48"/>
    </location>
</feature>
<evidence type="ECO:0000259" key="4">
    <source>
        <dbReference type="PROSITE" id="PS50102"/>
    </source>
</evidence>
<dbReference type="PROSITE" id="PS50102">
    <property type="entry name" value="RRM"/>
    <property type="match status" value="1"/>
</dbReference>